<feature type="signal peptide" evidence="3">
    <location>
        <begin position="1"/>
        <end position="24"/>
    </location>
</feature>
<gene>
    <name evidence="4" type="ORF">AVDCRST_MAG37-2622</name>
</gene>
<protein>
    <submittedName>
        <fullName evidence="4">Thiol peroxidase, Bcp-type</fullName>
        <ecNumber evidence="4">1.11.1.15</ecNumber>
    </submittedName>
</protein>
<dbReference type="EMBL" id="CADCVD010000129">
    <property type="protein sequence ID" value="CAA9453332.1"/>
    <property type="molecule type" value="Genomic_DNA"/>
</dbReference>
<feature type="compositionally biased region" description="Polar residues" evidence="1">
    <location>
        <begin position="30"/>
        <end position="46"/>
    </location>
</feature>
<evidence type="ECO:0000313" key="4">
    <source>
        <dbReference type="EMBL" id="CAA9453332.1"/>
    </source>
</evidence>
<organism evidence="4">
    <name type="scientific">uncultured Rubrobacteraceae bacterium</name>
    <dbReference type="NCBI Taxonomy" id="349277"/>
    <lineage>
        <taxon>Bacteria</taxon>
        <taxon>Bacillati</taxon>
        <taxon>Actinomycetota</taxon>
        <taxon>Rubrobacteria</taxon>
        <taxon>Rubrobacterales</taxon>
        <taxon>Rubrobacteraceae</taxon>
        <taxon>environmental samples</taxon>
    </lineage>
</organism>
<dbReference type="EC" id="1.11.1.15" evidence="4"/>
<feature type="transmembrane region" description="Helical" evidence="2">
    <location>
        <begin position="59"/>
        <end position="78"/>
    </location>
</feature>
<evidence type="ECO:0000256" key="1">
    <source>
        <dbReference type="SAM" id="MobiDB-lite"/>
    </source>
</evidence>
<keyword evidence="2" id="KW-1133">Transmembrane helix</keyword>
<keyword evidence="2" id="KW-0812">Transmembrane</keyword>
<feature type="region of interest" description="Disordered" evidence="1">
    <location>
        <begin position="30"/>
        <end position="51"/>
    </location>
</feature>
<dbReference type="AlphaFoldDB" id="A0A6J4QS87"/>
<keyword evidence="4" id="KW-0575">Peroxidase</keyword>
<keyword evidence="4" id="KW-0560">Oxidoreductase</keyword>
<sequence>MRKIVLLATAALVAMLILVPTAIAQESTLPASGGQTLPASGGQTSDPLPASGGLTAPSALLPAAALIMGSGIVAYAIVRRR</sequence>
<keyword evidence="3" id="KW-0732">Signal</keyword>
<proteinExistence type="predicted"/>
<feature type="chain" id="PRO_5026698040" evidence="3">
    <location>
        <begin position="25"/>
        <end position="81"/>
    </location>
</feature>
<name>A0A6J4QS87_9ACTN</name>
<accession>A0A6J4QS87</accession>
<keyword evidence="2" id="KW-0472">Membrane</keyword>
<evidence type="ECO:0000256" key="2">
    <source>
        <dbReference type="SAM" id="Phobius"/>
    </source>
</evidence>
<evidence type="ECO:0000256" key="3">
    <source>
        <dbReference type="SAM" id="SignalP"/>
    </source>
</evidence>
<dbReference type="GO" id="GO:0004601">
    <property type="term" value="F:peroxidase activity"/>
    <property type="evidence" value="ECO:0007669"/>
    <property type="project" value="UniProtKB-KW"/>
</dbReference>
<reference evidence="4" key="1">
    <citation type="submission" date="2020-02" db="EMBL/GenBank/DDBJ databases">
        <authorList>
            <person name="Meier V. D."/>
        </authorList>
    </citation>
    <scope>NUCLEOTIDE SEQUENCE</scope>
    <source>
        <strain evidence="4">AVDCRST_MAG37</strain>
    </source>
</reference>